<evidence type="ECO:0000256" key="1">
    <source>
        <dbReference type="SAM" id="MobiDB-lite"/>
    </source>
</evidence>
<dbReference type="GeneID" id="111290571"/>
<dbReference type="PANTHER" id="PTHR37751">
    <property type="entry name" value="LOW PROTEIN: M-PHASE INDUCER PHOSPHATASE-LIKE PROTEIN"/>
    <property type="match status" value="1"/>
</dbReference>
<proteinExistence type="predicted"/>
<dbReference type="Proteomes" id="UP000515121">
    <property type="component" value="Unplaced"/>
</dbReference>
<keyword evidence="2" id="KW-1185">Reference proteome</keyword>
<feature type="region of interest" description="Disordered" evidence="1">
    <location>
        <begin position="1"/>
        <end position="31"/>
    </location>
</feature>
<gene>
    <name evidence="3" type="primary">LOC111290571</name>
</gene>
<feature type="compositionally biased region" description="Low complexity" evidence="1">
    <location>
        <begin position="93"/>
        <end position="105"/>
    </location>
</feature>
<name>A0A6P5YC91_DURZI</name>
<accession>A0A6P5YC91</accession>
<dbReference type="PANTHER" id="PTHR37751:SF1">
    <property type="entry name" value="LOW PROTEIN: M-PHASE INDUCER PHOSPHATASE-LIKE PROTEIN"/>
    <property type="match status" value="1"/>
</dbReference>
<evidence type="ECO:0000313" key="3">
    <source>
        <dbReference type="RefSeq" id="XP_022737656.1"/>
    </source>
</evidence>
<dbReference type="RefSeq" id="XP_022737656.1">
    <property type="nucleotide sequence ID" value="XM_022881921.1"/>
</dbReference>
<dbReference type="KEGG" id="dzi:111290571"/>
<sequence>MGRDWYWGSWAKSSSTSNKRASEKDSGQTTPSSCISAVFHLFDFHHFQFSLSDQTSSSSCSCFKPDSFLSPDTTTLKGAEAPRNSLESEEEGSTSTSASASLTSTSKEEENLNIPVS</sequence>
<dbReference type="AlphaFoldDB" id="A0A6P5YC91"/>
<protein>
    <submittedName>
        <fullName evidence="3">Uncharacterized protein LOC111290571</fullName>
    </submittedName>
</protein>
<reference evidence="3" key="1">
    <citation type="submission" date="2025-08" db="UniProtKB">
        <authorList>
            <consortium name="RefSeq"/>
        </authorList>
    </citation>
    <scope>IDENTIFICATION</scope>
    <source>
        <tissue evidence="3">Fruit stalk</tissue>
    </source>
</reference>
<organism evidence="2 3">
    <name type="scientific">Durio zibethinus</name>
    <name type="common">Durian</name>
    <dbReference type="NCBI Taxonomy" id="66656"/>
    <lineage>
        <taxon>Eukaryota</taxon>
        <taxon>Viridiplantae</taxon>
        <taxon>Streptophyta</taxon>
        <taxon>Embryophyta</taxon>
        <taxon>Tracheophyta</taxon>
        <taxon>Spermatophyta</taxon>
        <taxon>Magnoliopsida</taxon>
        <taxon>eudicotyledons</taxon>
        <taxon>Gunneridae</taxon>
        <taxon>Pentapetalae</taxon>
        <taxon>rosids</taxon>
        <taxon>malvids</taxon>
        <taxon>Malvales</taxon>
        <taxon>Malvaceae</taxon>
        <taxon>Helicteroideae</taxon>
        <taxon>Durio</taxon>
    </lineage>
</organism>
<evidence type="ECO:0000313" key="2">
    <source>
        <dbReference type="Proteomes" id="UP000515121"/>
    </source>
</evidence>
<feature type="region of interest" description="Disordered" evidence="1">
    <location>
        <begin position="68"/>
        <end position="117"/>
    </location>
</feature>